<accession>A0A2W2HNI3</accession>
<evidence type="ECO:0000313" key="2">
    <source>
        <dbReference type="Proteomes" id="UP000248544"/>
    </source>
</evidence>
<dbReference type="RefSeq" id="WP_111167503.1">
    <property type="nucleotide sequence ID" value="NZ_POUA01000086.1"/>
</dbReference>
<dbReference type="Proteomes" id="UP000248544">
    <property type="component" value="Unassembled WGS sequence"/>
</dbReference>
<protein>
    <submittedName>
        <fullName evidence="1">Uncharacterized protein</fullName>
    </submittedName>
</protein>
<reference evidence="1 2" key="1">
    <citation type="submission" date="2018-01" db="EMBL/GenBank/DDBJ databases">
        <title>Draft genome sequence of Sphaerisporangium sp. 7K107.</title>
        <authorList>
            <person name="Sahin N."/>
            <person name="Saygin H."/>
            <person name="Ay H."/>
        </authorList>
    </citation>
    <scope>NUCLEOTIDE SEQUENCE [LARGE SCALE GENOMIC DNA]</scope>
    <source>
        <strain evidence="1 2">7K107</strain>
    </source>
</reference>
<gene>
    <name evidence="1" type="ORF">C1I98_13430</name>
</gene>
<organism evidence="1 2">
    <name type="scientific">Spongiactinospora gelatinilytica</name>
    <dbReference type="NCBI Taxonomy" id="2666298"/>
    <lineage>
        <taxon>Bacteria</taxon>
        <taxon>Bacillati</taxon>
        <taxon>Actinomycetota</taxon>
        <taxon>Actinomycetes</taxon>
        <taxon>Streptosporangiales</taxon>
        <taxon>Streptosporangiaceae</taxon>
        <taxon>Spongiactinospora</taxon>
    </lineage>
</organism>
<evidence type="ECO:0000313" key="1">
    <source>
        <dbReference type="EMBL" id="PZG47467.1"/>
    </source>
</evidence>
<comment type="caution">
    <text evidence="1">The sequence shown here is derived from an EMBL/GenBank/DDBJ whole genome shotgun (WGS) entry which is preliminary data.</text>
</comment>
<name>A0A2W2HNI3_9ACTN</name>
<sequence length="221" mass="24521">MEVKYGISRHCGQRRGLDDAGLIMSHTHGDLIRVHAGDTPPPRCPGVGQPPHRYVTRSGAPYRAPRALHPGVWAALLRLYRAPAPVPREDVSDLRLTPTRTARWLLIADRAVSLAEEGRQWVEANAAAYTVHYPELDFDPFRLVDDLLAAYAIIIGDGHQPGARTDAWEIWQALWRASGDQAIEYLRERIKATRDGAGDRAVDDLVTDVLLVSRPGPAPYD</sequence>
<dbReference type="AlphaFoldDB" id="A0A2W2HNI3"/>
<proteinExistence type="predicted"/>
<keyword evidence="2" id="KW-1185">Reference proteome</keyword>
<dbReference type="EMBL" id="POUA01000086">
    <property type="protein sequence ID" value="PZG47467.1"/>
    <property type="molecule type" value="Genomic_DNA"/>
</dbReference>